<dbReference type="Gene3D" id="2.60.40.2580">
    <property type="match status" value="1"/>
</dbReference>
<dbReference type="AlphaFoldDB" id="A0A9D9NI85"/>
<feature type="signal peptide" evidence="5">
    <location>
        <begin position="1"/>
        <end position="18"/>
    </location>
</feature>
<accession>A0A9D9NI85</accession>
<protein>
    <recommendedName>
        <fullName evidence="6">Major fimbrial subunit protein N-terminal domain-containing protein</fullName>
    </recommendedName>
</protein>
<feature type="domain" description="Major fimbrial subunit protein N-terminal" evidence="6">
    <location>
        <begin position="46"/>
        <end position="136"/>
    </location>
</feature>
<comment type="caution">
    <text evidence="7">The sequence shown here is derived from an EMBL/GenBank/DDBJ whole genome shotgun (WGS) entry which is preliminary data.</text>
</comment>
<evidence type="ECO:0000259" key="6">
    <source>
        <dbReference type="Pfam" id="PF06321"/>
    </source>
</evidence>
<dbReference type="Pfam" id="PF06321">
    <property type="entry name" value="P_gingi_FimA"/>
    <property type="match status" value="1"/>
</dbReference>
<dbReference type="GO" id="GO:0009289">
    <property type="term" value="C:pilus"/>
    <property type="evidence" value="ECO:0007669"/>
    <property type="project" value="UniProtKB-SubCell"/>
</dbReference>
<reference evidence="7" key="2">
    <citation type="journal article" date="2021" name="PeerJ">
        <title>Extensive microbial diversity within the chicken gut microbiome revealed by metagenomics and culture.</title>
        <authorList>
            <person name="Gilroy R."/>
            <person name="Ravi A."/>
            <person name="Getino M."/>
            <person name="Pursley I."/>
            <person name="Horton D.L."/>
            <person name="Alikhan N.F."/>
            <person name="Baker D."/>
            <person name="Gharbi K."/>
            <person name="Hall N."/>
            <person name="Watson M."/>
            <person name="Adriaenssens E.M."/>
            <person name="Foster-Nyarko E."/>
            <person name="Jarju S."/>
            <person name="Secka A."/>
            <person name="Antonio M."/>
            <person name="Oren A."/>
            <person name="Chaudhuri R.R."/>
            <person name="La Ragione R."/>
            <person name="Hildebrand F."/>
            <person name="Pallen M.J."/>
        </authorList>
    </citation>
    <scope>NUCLEOTIDE SEQUENCE</scope>
    <source>
        <strain evidence="7">B1-13419</strain>
    </source>
</reference>
<dbReference type="Proteomes" id="UP000823757">
    <property type="component" value="Unassembled WGS sequence"/>
</dbReference>
<reference evidence="7" key="1">
    <citation type="submission" date="2020-10" db="EMBL/GenBank/DDBJ databases">
        <authorList>
            <person name="Gilroy R."/>
        </authorList>
    </citation>
    <scope>NUCLEOTIDE SEQUENCE</scope>
    <source>
        <strain evidence="7">B1-13419</strain>
    </source>
</reference>
<evidence type="ECO:0000256" key="4">
    <source>
        <dbReference type="ARBA" id="ARBA00023263"/>
    </source>
</evidence>
<sequence>MRKTLFCAAALAAVCAAACVQKDMDVRIPDNAEEVELAVSVPQALTKATDTEGEETVESLQVFVFRKDGALDAWSSAQASLLTLKCPAGDKDIVAVVNAPEITISDKTALEEAVTQLSDNAKGRYVMYGSKAETVVASSSIEVPVSRKVARIAIHKITNAFSLEQYQDSELELSRIYLVNVAGDATYGKDAVPSVWHNMMQLENDLPDILESGEIGEQIAYGSSYSVPHYFYCYPNGTEQDSSDEVWSARYTRLVVEVKVDGVPYYYPVSVPDIKSNHKYEITELKITRLGSDSPDEPVSVQEASFTVSVQDWTPGTSGTVEI</sequence>
<evidence type="ECO:0000256" key="1">
    <source>
        <dbReference type="ARBA" id="ARBA00004561"/>
    </source>
</evidence>
<name>A0A9D9NI85_9BACT</name>
<keyword evidence="3 5" id="KW-0732">Signal</keyword>
<evidence type="ECO:0000313" key="8">
    <source>
        <dbReference type="Proteomes" id="UP000823757"/>
    </source>
</evidence>
<dbReference type="EMBL" id="JADIMD010000085">
    <property type="protein sequence ID" value="MBO8474754.1"/>
    <property type="molecule type" value="Genomic_DNA"/>
</dbReference>
<gene>
    <name evidence="7" type="ORF">IAB91_05635</name>
</gene>
<evidence type="ECO:0000256" key="5">
    <source>
        <dbReference type="SAM" id="SignalP"/>
    </source>
</evidence>
<comment type="subcellular location">
    <subcellularLocation>
        <location evidence="1">Fimbrium</location>
    </subcellularLocation>
</comment>
<evidence type="ECO:0000256" key="3">
    <source>
        <dbReference type="ARBA" id="ARBA00022729"/>
    </source>
</evidence>
<evidence type="ECO:0000313" key="7">
    <source>
        <dbReference type="EMBL" id="MBO8474754.1"/>
    </source>
</evidence>
<feature type="chain" id="PRO_5038650790" description="Major fimbrial subunit protein N-terminal domain-containing protein" evidence="5">
    <location>
        <begin position="19"/>
        <end position="323"/>
    </location>
</feature>
<dbReference type="Gene3D" id="2.60.40.3690">
    <property type="match status" value="1"/>
</dbReference>
<dbReference type="InterPro" id="IPR029141">
    <property type="entry name" value="FimA_N"/>
</dbReference>
<comment type="similarity">
    <text evidence="2">Belongs to the bacteroidetes fimbrillin superfamily. FimA/Mfa1 family.</text>
</comment>
<evidence type="ECO:0000256" key="2">
    <source>
        <dbReference type="ARBA" id="ARBA00006011"/>
    </source>
</evidence>
<organism evidence="7 8">
    <name type="scientific">Candidatus Cryptobacteroides faecigallinarum</name>
    <dbReference type="NCBI Taxonomy" id="2840763"/>
    <lineage>
        <taxon>Bacteria</taxon>
        <taxon>Pseudomonadati</taxon>
        <taxon>Bacteroidota</taxon>
        <taxon>Bacteroidia</taxon>
        <taxon>Bacteroidales</taxon>
        <taxon>Candidatus Cryptobacteroides</taxon>
    </lineage>
</organism>
<proteinExistence type="inferred from homology"/>
<keyword evidence="4" id="KW-0281">Fimbrium</keyword>